<evidence type="ECO:0000259" key="5">
    <source>
        <dbReference type="Pfam" id="PF00389"/>
    </source>
</evidence>
<dbReference type="InterPro" id="IPR006139">
    <property type="entry name" value="D-isomer_2_OHA_DH_cat_dom"/>
</dbReference>
<feature type="domain" description="D-isomer specific 2-hydroxyacid dehydrogenase NAD-binding" evidence="6">
    <location>
        <begin position="151"/>
        <end position="323"/>
    </location>
</feature>
<dbReference type="Proteomes" id="UP001548713">
    <property type="component" value="Unassembled WGS sequence"/>
</dbReference>
<evidence type="ECO:0000313" key="7">
    <source>
        <dbReference type="EMBL" id="MET1756372.1"/>
    </source>
</evidence>
<sequence length="361" mass="38435">MTCISAGTGALFLLIAGVVDAISTPVQEKDDTKSLLMRWREMVAPEILMPAPMLPSVITALQDRFFLHCLWEQADPDAVLKLVGTRVRGLAVSTLAGRIDSDWLERLPALEIIANFGVGYDNVDAETAASRGIVVTNTPGVLDEEVADLTMGLLLATLRRIPQADRFVREGGWLSGKFPLSPTLRGRRIGILGLGAIGKAIARRLEAFGVPIAYHGRSRQRDVSYEYHATPTALAAVSDVLIAIVPGGPATKHLVDAEVLAALGPDGVLINVSRGSVVDEAALIQALQAGTILSAGIDVFEDEPRVPPALLQMPNVVLLPHIGSASHRTRAAMGQMVVDNLISWFDNGRAISPVAETAARS</sequence>
<dbReference type="RefSeq" id="WP_353984860.1">
    <property type="nucleotide sequence ID" value="NZ_JBEWLY010000019.1"/>
</dbReference>
<evidence type="ECO:0000256" key="2">
    <source>
        <dbReference type="ARBA" id="ARBA00023027"/>
    </source>
</evidence>
<evidence type="ECO:0000256" key="4">
    <source>
        <dbReference type="SAM" id="SignalP"/>
    </source>
</evidence>
<dbReference type="InterPro" id="IPR006140">
    <property type="entry name" value="D-isomer_DH_NAD-bd"/>
</dbReference>
<keyword evidence="2" id="KW-0520">NAD</keyword>
<comment type="similarity">
    <text evidence="3">Belongs to the D-isomer specific 2-hydroxyacid dehydrogenase family.</text>
</comment>
<dbReference type="SUPFAM" id="SSF52283">
    <property type="entry name" value="Formate/glycerate dehydrogenase catalytic domain-like"/>
    <property type="match status" value="1"/>
</dbReference>
<name>A0ABV2D3E4_9SPHN</name>
<accession>A0ABV2D3E4</accession>
<feature type="chain" id="PRO_5047261728" evidence="4">
    <location>
        <begin position="22"/>
        <end position="361"/>
    </location>
</feature>
<evidence type="ECO:0000256" key="3">
    <source>
        <dbReference type="RuleBase" id="RU003719"/>
    </source>
</evidence>
<evidence type="ECO:0000313" key="8">
    <source>
        <dbReference type="Proteomes" id="UP001548713"/>
    </source>
</evidence>
<dbReference type="Pfam" id="PF02826">
    <property type="entry name" value="2-Hacid_dh_C"/>
    <property type="match status" value="1"/>
</dbReference>
<dbReference type="InterPro" id="IPR036291">
    <property type="entry name" value="NAD(P)-bd_dom_sf"/>
</dbReference>
<feature type="signal peptide" evidence="4">
    <location>
        <begin position="1"/>
        <end position="21"/>
    </location>
</feature>
<dbReference type="InterPro" id="IPR050223">
    <property type="entry name" value="D-isomer_2-hydroxyacid_DH"/>
</dbReference>
<comment type="caution">
    <text evidence="7">The sequence shown here is derived from an EMBL/GenBank/DDBJ whole genome shotgun (WGS) entry which is preliminary data.</text>
</comment>
<protein>
    <submittedName>
        <fullName evidence="7">2-hydroxyacid dehydrogenase</fullName>
    </submittedName>
</protein>
<dbReference type="Pfam" id="PF00389">
    <property type="entry name" value="2-Hacid_dh"/>
    <property type="match status" value="1"/>
</dbReference>
<gene>
    <name evidence="7" type="ORF">ABVV53_13025</name>
</gene>
<feature type="domain" description="D-isomer specific 2-hydroxyacid dehydrogenase catalytic" evidence="5">
    <location>
        <begin position="73"/>
        <end position="354"/>
    </location>
</feature>
<dbReference type="CDD" id="cd12156">
    <property type="entry name" value="HPPR"/>
    <property type="match status" value="1"/>
</dbReference>
<dbReference type="PANTHER" id="PTHR10996">
    <property type="entry name" value="2-HYDROXYACID DEHYDROGENASE-RELATED"/>
    <property type="match status" value="1"/>
</dbReference>
<dbReference type="SUPFAM" id="SSF51735">
    <property type="entry name" value="NAD(P)-binding Rossmann-fold domains"/>
    <property type="match status" value="1"/>
</dbReference>
<organism evidence="7 8">
    <name type="scientific">Novosphingobium kalidii</name>
    <dbReference type="NCBI Taxonomy" id="3230299"/>
    <lineage>
        <taxon>Bacteria</taxon>
        <taxon>Pseudomonadati</taxon>
        <taxon>Pseudomonadota</taxon>
        <taxon>Alphaproteobacteria</taxon>
        <taxon>Sphingomonadales</taxon>
        <taxon>Sphingomonadaceae</taxon>
        <taxon>Novosphingobium</taxon>
    </lineage>
</organism>
<dbReference type="Gene3D" id="3.40.50.720">
    <property type="entry name" value="NAD(P)-binding Rossmann-like Domain"/>
    <property type="match status" value="2"/>
</dbReference>
<dbReference type="EMBL" id="JBEWLY010000019">
    <property type="protein sequence ID" value="MET1756372.1"/>
    <property type="molecule type" value="Genomic_DNA"/>
</dbReference>
<proteinExistence type="inferred from homology"/>
<keyword evidence="8" id="KW-1185">Reference proteome</keyword>
<evidence type="ECO:0000256" key="1">
    <source>
        <dbReference type="ARBA" id="ARBA00023002"/>
    </source>
</evidence>
<keyword evidence="4" id="KW-0732">Signal</keyword>
<reference evidence="7 8" key="1">
    <citation type="submission" date="2024-07" db="EMBL/GenBank/DDBJ databases">
        <title>Novosphingobium kalidii RD2P27.</title>
        <authorList>
            <person name="Sun J.-Q."/>
        </authorList>
    </citation>
    <scope>NUCLEOTIDE SEQUENCE [LARGE SCALE GENOMIC DNA]</scope>
    <source>
        <strain evidence="7 8">RD2P27</strain>
    </source>
</reference>
<keyword evidence="1 3" id="KW-0560">Oxidoreductase</keyword>
<dbReference type="PANTHER" id="PTHR10996:SF178">
    <property type="entry name" value="2-HYDROXYACID DEHYDROGENASE YGL185C-RELATED"/>
    <property type="match status" value="1"/>
</dbReference>
<evidence type="ECO:0000259" key="6">
    <source>
        <dbReference type="Pfam" id="PF02826"/>
    </source>
</evidence>